<evidence type="ECO:0000313" key="1">
    <source>
        <dbReference type="EMBL" id="JAS56665.1"/>
    </source>
</evidence>
<name>A0A1B6G2K2_9HEMI</name>
<feature type="non-terminal residue" evidence="1">
    <location>
        <position position="1"/>
    </location>
</feature>
<protein>
    <submittedName>
        <fullName evidence="1">Uncharacterized protein</fullName>
    </submittedName>
</protein>
<dbReference type="EMBL" id="GECZ01013104">
    <property type="protein sequence ID" value="JAS56665.1"/>
    <property type="molecule type" value="Transcribed_RNA"/>
</dbReference>
<gene>
    <name evidence="1" type="ORF">g.3808</name>
</gene>
<organism evidence="1">
    <name type="scientific">Cuerna arida</name>
    <dbReference type="NCBI Taxonomy" id="1464854"/>
    <lineage>
        <taxon>Eukaryota</taxon>
        <taxon>Metazoa</taxon>
        <taxon>Ecdysozoa</taxon>
        <taxon>Arthropoda</taxon>
        <taxon>Hexapoda</taxon>
        <taxon>Insecta</taxon>
        <taxon>Pterygota</taxon>
        <taxon>Neoptera</taxon>
        <taxon>Paraneoptera</taxon>
        <taxon>Hemiptera</taxon>
        <taxon>Auchenorrhyncha</taxon>
        <taxon>Membracoidea</taxon>
        <taxon>Cicadellidae</taxon>
        <taxon>Cicadellinae</taxon>
        <taxon>Proconiini</taxon>
        <taxon>Cuerna</taxon>
    </lineage>
</organism>
<accession>A0A1B6G2K2</accession>
<proteinExistence type="predicted"/>
<dbReference type="AlphaFoldDB" id="A0A1B6G2K2"/>
<reference evidence="1" key="1">
    <citation type="submission" date="2015-11" db="EMBL/GenBank/DDBJ databases">
        <title>De novo transcriptome assembly of four potential Pierce s Disease insect vectors from Arizona vineyards.</title>
        <authorList>
            <person name="Tassone E.E."/>
        </authorList>
    </citation>
    <scope>NUCLEOTIDE SEQUENCE</scope>
</reference>
<sequence length="111" mass="12954">KLYFQNLSSLNLHVKMLHIPYSLVRASFARTMSQKIDPKNYALAKCSCKKRERASNEAAAKGLLKITKRLKEEDVKFDQPNPDIYRMEFTKELFPLHCPKQLLKDASKRKN</sequence>